<keyword evidence="8" id="KW-1185">Reference proteome</keyword>
<dbReference type="GO" id="GO:0033819">
    <property type="term" value="F:lipoyl(octanoyl) transferase activity"/>
    <property type="evidence" value="ECO:0007669"/>
    <property type="project" value="UniProtKB-EC"/>
</dbReference>
<dbReference type="Proteomes" id="UP000029665">
    <property type="component" value="Unassembled WGS sequence"/>
</dbReference>
<evidence type="ECO:0000256" key="1">
    <source>
        <dbReference type="ARBA" id="ARBA00004821"/>
    </source>
</evidence>
<evidence type="ECO:0000313" key="8">
    <source>
        <dbReference type="Proteomes" id="UP000029665"/>
    </source>
</evidence>
<dbReference type="InterPro" id="IPR000544">
    <property type="entry name" value="Octanoyltransferase"/>
</dbReference>
<dbReference type="NCBIfam" id="TIGR00214">
    <property type="entry name" value="lipB"/>
    <property type="match status" value="1"/>
</dbReference>
<dbReference type="PANTHER" id="PTHR10993:SF7">
    <property type="entry name" value="LIPOYLTRANSFERASE 2, MITOCHONDRIAL-RELATED"/>
    <property type="match status" value="1"/>
</dbReference>
<protein>
    <recommendedName>
        <fullName evidence="3">lipoyl(octanoyl) transferase</fullName>
        <ecNumber evidence="3">2.3.1.181</ecNumber>
    </recommendedName>
</protein>
<dbReference type="STRING" id="5643.A0A060SEU0"/>
<dbReference type="EC" id="2.3.1.181" evidence="3"/>
<evidence type="ECO:0000256" key="5">
    <source>
        <dbReference type="ARBA" id="ARBA00023315"/>
    </source>
</evidence>
<comment type="pathway">
    <text evidence="1">Protein modification; protein lipoylation via endogenous pathway; protein N(6)-(lipoyl)lysine from octanoyl-[acyl-carrier-protein]: step 1/2.</text>
</comment>
<reference evidence="7" key="1">
    <citation type="submission" date="2014-01" db="EMBL/GenBank/DDBJ databases">
        <title>The genome of the white-rot fungus Pycnoporus cinnabarinus: a basidiomycete model with a versatile arsenal for lignocellulosic biomass breakdown.</title>
        <authorList>
            <person name="Levasseur A."/>
            <person name="Lomascolo A."/>
            <person name="Ruiz-Duenas F.J."/>
            <person name="Uzan E."/>
            <person name="Piumi F."/>
            <person name="Kues U."/>
            <person name="Ram A.F.J."/>
            <person name="Murat C."/>
            <person name="Haon M."/>
            <person name="Benoit I."/>
            <person name="Arfi Y."/>
            <person name="Chevret D."/>
            <person name="Drula E."/>
            <person name="Kwon M.J."/>
            <person name="Gouret P."/>
            <person name="Lesage-Meessen L."/>
            <person name="Lombard V."/>
            <person name="Mariette J."/>
            <person name="Noirot C."/>
            <person name="Park J."/>
            <person name="Patyshakuliyeva A."/>
            <person name="Wieneger R.A.B."/>
            <person name="Wosten H.A.B."/>
            <person name="Martin F."/>
            <person name="Coutinho P.M."/>
            <person name="de Vries R."/>
            <person name="Martinez A.T."/>
            <person name="Klopp C."/>
            <person name="Pontarotti P."/>
            <person name="Henrissat B."/>
            <person name="Record E."/>
        </authorList>
    </citation>
    <scope>NUCLEOTIDE SEQUENCE [LARGE SCALE GENOMIC DNA]</scope>
    <source>
        <strain evidence="7">BRFM137</strain>
    </source>
</reference>
<dbReference type="Gene3D" id="3.30.930.10">
    <property type="entry name" value="Bira Bifunctional Protein, Domain 2"/>
    <property type="match status" value="1"/>
</dbReference>
<dbReference type="OrthoDB" id="19908at2759"/>
<accession>A0A060SEU0</accession>
<keyword evidence="4" id="KW-0808">Transferase</keyword>
<dbReference type="PROSITE" id="PS01313">
    <property type="entry name" value="LIPB"/>
    <property type="match status" value="1"/>
</dbReference>
<dbReference type="InterPro" id="IPR004143">
    <property type="entry name" value="BPL_LPL_catalytic"/>
</dbReference>
<dbReference type="PANTHER" id="PTHR10993">
    <property type="entry name" value="OCTANOYLTRANSFERASE"/>
    <property type="match status" value="1"/>
</dbReference>
<dbReference type="GO" id="GO:0009249">
    <property type="term" value="P:protein lipoylation"/>
    <property type="evidence" value="ECO:0007669"/>
    <property type="project" value="InterPro"/>
</dbReference>
<dbReference type="InterPro" id="IPR045864">
    <property type="entry name" value="aa-tRNA-synth_II/BPL/LPL"/>
</dbReference>
<evidence type="ECO:0000256" key="4">
    <source>
        <dbReference type="ARBA" id="ARBA00022679"/>
    </source>
</evidence>
<dbReference type="SUPFAM" id="SSF55681">
    <property type="entry name" value="Class II aaRS and biotin synthetases"/>
    <property type="match status" value="1"/>
</dbReference>
<comment type="similarity">
    <text evidence="2">Belongs to the LipB family.</text>
</comment>
<sequence>MRLPPIYYHWFREPLPYMQGLRLQESVHRHQLLERKTTGDHRDYLFFLEHRPVYTFGRRQGNDSEEAMEMMRLRATGADVVLTLRGGQTTFHGPGQIVGYPLLDLGRTSPPMGIRDYICRMQKLLKAHLAEEHDIQPVPSEHTGVFLDEHTKVASIGVQVRHRLTTHGFALNVTAEPLSWFNKVVACGLEDVKAGCIANAVKPDVSPDSISVSKEIPGLVARFGRLYEREMLPLDIAELGQVEDVVREAEYVSRTQGPWHRTPVF</sequence>
<evidence type="ECO:0000256" key="3">
    <source>
        <dbReference type="ARBA" id="ARBA00012334"/>
    </source>
</evidence>
<evidence type="ECO:0000259" key="6">
    <source>
        <dbReference type="PROSITE" id="PS51733"/>
    </source>
</evidence>
<gene>
    <name evidence="7" type="ORF">BN946_scf184829.g11</name>
</gene>
<dbReference type="HOGENOM" id="CLU_035168_1_2_1"/>
<keyword evidence="5" id="KW-0012">Acyltransferase</keyword>
<dbReference type="PROSITE" id="PS51733">
    <property type="entry name" value="BPL_LPL_CATALYTIC"/>
    <property type="match status" value="1"/>
</dbReference>
<comment type="caution">
    <text evidence="7">The sequence shown here is derived from an EMBL/GenBank/DDBJ whole genome shotgun (WGS) entry which is preliminary data.</text>
</comment>
<dbReference type="AlphaFoldDB" id="A0A060SEU0"/>
<dbReference type="InterPro" id="IPR020605">
    <property type="entry name" value="Octanoyltransferase_CS"/>
</dbReference>
<name>A0A060SEU0_PYCCI</name>
<evidence type="ECO:0000256" key="2">
    <source>
        <dbReference type="ARBA" id="ARBA00007907"/>
    </source>
</evidence>
<evidence type="ECO:0000313" key="7">
    <source>
        <dbReference type="EMBL" id="CDO70903.1"/>
    </source>
</evidence>
<proteinExistence type="inferred from homology"/>
<feature type="domain" description="BPL/LPL catalytic" evidence="6">
    <location>
        <begin position="39"/>
        <end position="231"/>
    </location>
</feature>
<dbReference type="Pfam" id="PF21948">
    <property type="entry name" value="LplA-B_cat"/>
    <property type="match status" value="1"/>
</dbReference>
<dbReference type="UniPathway" id="UPA00538">
    <property type="reaction ID" value="UER00592"/>
</dbReference>
<organism evidence="7 8">
    <name type="scientific">Pycnoporus cinnabarinus</name>
    <name type="common">Cinnabar-red polypore</name>
    <name type="synonym">Trametes cinnabarina</name>
    <dbReference type="NCBI Taxonomy" id="5643"/>
    <lineage>
        <taxon>Eukaryota</taxon>
        <taxon>Fungi</taxon>
        <taxon>Dikarya</taxon>
        <taxon>Basidiomycota</taxon>
        <taxon>Agaricomycotina</taxon>
        <taxon>Agaricomycetes</taxon>
        <taxon>Polyporales</taxon>
        <taxon>Polyporaceae</taxon>
        <taxon>Trametes</taxon>
    </lineage>
</organism>
<dbReference type="OMA" id="PPMGIRD"/>
<dbReference type="EMBL" id="CCBP010000095">
    <property type="protein sequence ID" value="CDO70903.1"/>
    <property type="molecule type" value="Genomic_DNA"/>
</dbReference>